<dbReference type="PANTHER" id="PTHR31183">
    <property type="entry name" value="TRICHOPLEIN KERATIN FILAMENT-BINDING PROTEIN FAMILY MEMBER"/>
    <property type="match status" value="1"/>
</dbReference>
<evidence type="ECO:0000313" key="10">
    <source>
        <dbReference type="EMBL" id="KAK6315786.1"/>
    </source>
</evidence>
<evidence type="ECO:0000256" key="8">
    <source>
        <dbReference type="SAM" id="MobiDB-lite"/>
    </source>
</evidence>
<evidence type="ECO:0000256" key="6">
    <source>
        <dbReference type="ARBA" id="ARBA00033773"/>
    </source>
</evidence>
<dbReference type="AlphaFoldDB" id="A0AAN8QXL9"/>
<evidence type="ECO:0000256" key="4">
    <source>
        <dbReference type="ARBA" id="ARBA00023273"/>
    </source>
</evidence>
<keyword evidence="2 7" id="KW-0175">Coiled coil</keyword>
<feature type="coiled-coil region" evidence="7">
    <location>
        <begin position="403"/>
        <end position="437"/>
    </location>
</feature>
<evidence type="ECO:0000256" key="7">
    <source>
        <dbReference type="SAM" id="Coils"/>
    </source>
</evidence>
<feature type="coiled-coil region" evidence="7">
    <location>
        <begin position="104"/>
        <end position="172"/>
    </location>
</feature>
<feature type="region of interest" description="Disordered" evidence="8">
    <location>
        <begin position="497"/>
        <end position="525"/>
    </location>
</feature>
<accession>A0AAN8QXL9</accession>
<protein>
    <recommendedName>
        <fullName evidence="6">Cilia- and flagella-associated protein 53</fullName>
    </recommendedName>
</protein>
<proteinExistence type="inferred from homology"/>
<evidence type="ECO:0000313" key="11">
    <source>
        <dbReference type="Proteomes" id="UP001356427"/>
    </source>
</evidence>
<keyword evidence="4" id="KW-0966">Cell projection</keyword>
<name>A0AAN8QXL9_9TELE</name>
<comment type="caution">
    <text evidence="10">The sequence shown here is derived from an EMBL/GenBank/DDBJ whole genome shotgun (WGS) entry which is preliminary data.</text>
</comment>
<keyword evidence="11" id="KW-1185">Reference proteome</keyword>
<gene>
    <name evidence="10" type="ORF">J4Q44_G00133100</name>
</gene>
<feature type="compositionally biased region" description="Polar residues" evidence="8">
    <location>
        <begin position="508"/>
        <end position="518"/>
    </location>
</feature>
<evidence type="ECO:0000256" key="3">
    <source>
        <dbReference type="ARBA" id="ARBA00023069"/>
    </source>
</evidence>
<comment type="similarity">
    <text evidence="5">Belongs to the CFAP53 family.</text>
</comment>
<evidence type="ECO:0000256" key="1">
    <source>
        <dbReference type="ARBA" id="ARBA00004138"/>
    </source>
</evidence>
<comment type="subcellular location">
    <subcellularLocation>
        <location evidence="1">Cell projection</location>
        <location evidence="1">Cilium</location>
    </subcellularLocation>
</comment>
<reference evidence="10 11" key="1">
    <citation type="submission" date="2021-04" db="EMBL/GenBank/DDBJ databases">
        <authorList>
            <person name="De Guttry C."/>
            <person name="Zahm M."/>
            <person name="Klopp C."/>
            <person name="Cabau C."/>
            <person name="Louis A."/>
            <person name="Berthelot C."/>
            <person name="Parey E."/>
            <person name="Roest Crollius H."/>
            <person name="Montfort J."/>
            <person name="Robinson-Rechavi M."/>
            <person name="Bucao C."/>
            <person name="Bouchez O."/>
            <person name="Gislard M."/>
            <person name="Lluch J."/>
            <person name="Milhes M."/>
            <person name="Lampietro C."/>
            <person name="Lopez Roques C."/>
            <person name="Donnadieu C."/>
            <person name="Braasch I."/>
            <person name="Desvignes T."/>
            <person name="Postlethwait J."/>
            <person name="Bobe J."/>
            <person name="Wedekind C."/>
            <person name="Guiguen Y."/>
        </authorList>
    </citation>
    <scope>NUCLEOTIDE SEQUENCE [LARGE SCALE GENOMIC DNA]</scope>
    <source>
        <strain evidence="10">Cs_M1</strain>
        <tissue evidence="10">Blood</tissue>
    </source>
</reference>
<dbReference type="Proteomes" id="UP001356427">
    <property type="component" value="Unassembled WGS sequence"/>
</dbReference>
<evidence type="ECO:0000259" key="9">
    <source>
        <dbReference type="Pfam" id="PF13868"/>
    </source>
</evidence>
<dbReference type="InterPro" id="IPR043596">
    <property type="entry name" value="CFAP53/TCHP"/>
</dbReference>
<sequence>MLASQTRNKPQCREFTGPTPHSVAVRARFPSSRPPDYLILERRKQEEARDKVLEFTKYQNTCDLKTRWEKNSDQRIVLGTIERRVKDAMGQYQMSIDERRERLHDMLEAEEKELLREMETKKETVLEKQAKMRERAKLLRERRESERLSVVEDKLEQLFREQSEELRAEQTRRRQDEICTERAAQLRTRLVAQRQKEEEEQLFAHLWESDRRAKEEREGQEAQRQRESNLQQLAYLRVQMEAAEQQREQAKQLKEEEAQLLREQREMLRLVEQRERRQKLQGQESRRRLLDHSLRLKMKRQAREQQDELALDMSILEQLLTEERDEKQGKVTRKLELREEQSRYQQYLGDQLEEQKRQEVETEQLIEAELKQTWTRRAEQCHKEKQARDRLMKDVMDTRRLQIQEKLDLNKQKQAQLAEERDELNKTIQENKLLDEEEKTRVRQGCQEFQADLLAQMMYQQQLRDEGRSQTEQEHQQGLVYQEQYNRKMQEILSRPTSHTRAVHPFRRTSSTNPQGQFSLEYPSM</sequence>
<dbReference type="InterPro" id="IPR043597">
    <property type="entry name" value="TPH_dom"/>
</dbReference>
<evidence type="ECO:0000256" key="2">
    <source>
        <dbReference type="ARBA" id="ARBA00023054"/>
    </source>
</evidence>
<feature type="domain" description="Trichohyalin-plectin-homology" evidence="9">
    <location>
        <begin position="160"/>
        <end position="493"/>
    </location>
</feature>
<dbReference type="GO" id="GO:0005929">
    <property type="term" value="C:cilium"/>
    <property type="evidence" value="ECO:0007669"/>
    <property type="project" value="UniProtKB-SubCell"/>
</dbReference>
<evidence type="ECO:0000256" key="5">
    <source>
        <dbReference type="ARBA" id="ARBA00033747"/>
    </source>
</evidence>
<dbReference type="Pfam" id="PF13868">
    <property type="entry name" value="TPH"/>
    <property type="match status" value="1"/>
</dbReference>
<feature type="coiled-coil region" evidence="7">
    <location>
        <begin position="233"/>
        <end position="274"/>
    </location>
</feature>
<organism evidence="10 11">
    <name type="scientific">Coregonus suidteri</name>
    <dbReference type="NCBI Taxonomy" id="861788"/>
    <lineage>
        <taxon>Eukaryota</taxon>
        <taxon>Metazoa</taxon>
        <taxon>Chordata</taxon>
        <taxon>Craniata</taxon>
        <taxon>Vertebrata</taxon>
        <taxon>Euteleostomi</taxon>
        <taxon>Actinopterygii</taxon>
        <taxon>Neopterygii</taxon>
        <taxon>Teleostei</taxon>
        <taxon>Protacanthopterygii</taxon>
        <taxon>Salmoniformes</taxon>
        <taxon>Salmonidae</taxon>
        <taxon>Coregoninae</taxon>
        <taxon>Coregonus</taxon>
    </lineage>
</organism>
<keyword evidence="3" id="KW-0969">Cilium</keyword>
<dbReference type="PANTHER" id="PTHR31183:SF1">
    <property type="entry name" value="CILIA- AND FLAGELLA-ASSOCIATED PROTEIN 53"/>
    <property type="match status" value="1"/>
</dbReference>
<feature type="region of interest" description="Disordered" evidence="8">
    <location>
        <begin position="1"/>
        <end position="29"/>
    </location>
</feature>
<dbReference type="EMBL" id="JAGTTL010000011">
    <property type="protein sequence ID" value="KAK6315786.1"/>
    <property type="molecule type" value="Genomic_DNA"/>
</dbReference>